<dbReference type="GO" id="GO:0019346">
    <property type="term" value="P:transsulfuration"/>
    <property type="evidence" value="ECO:0007669"/>
    <property type="project" value="InterPro"/>
</dbReference>
<dbReference type="PIRSF" id="PIRSF001434">
    <property type="entry name" value="CGS"/>
    <property type="match status" value="1"/>
</dbReference>
<dbReference type="InterPro" id="IPR015424">
    <property type="entry name" value="PyrdxlP-dep_Trfase"/>
</dbReference>
<evidence type="ECO:0000256" key="2">
    <source>
        <dbReference type="ARBA" id="ARBA00009077"/>
    </source>
</evidence>
<accession>A1HQW4</accession>
<reference evidence="10 11" key="2">
    <citation type="submission" date="2007-01" db="EMBL/GenBank/DDBJ databases">
        <title>Sequencing of the draft genome and assembly of Thermosinus carboxydivorans Nor1.</title>
        <authorList>
            <consortium name="US DOE Joint Genome Institute (JGI-PGF)"/>
            <person name="Copeland A."/>
            <person name="Lucas S."/>
            <person name="Lapidus A."/>
            <person name="Barry K."/>
            <person name="Glavina del Rio T."/>
            <person name="Dalin E."/>
            <person name="Tice H."/>
            <person name="Bruce D."/>
            <person name="Pitluck S."/>
            <person name="Richardson P."/>
        </authorList>
    </citation>
    <scope>NUCLEOTIDE SEQUENCE [LARGE SCALE GENOMIC DNA]</scope>
    <source>
        <strain evidence="10 11">Nor1</strain>
    </source>
</reference>
<dbReference type="InterPro" id="IPR015422">
    <property type="entry name" value="PyrdxlP-dep_Trfase_small"/>
</dbReference>
<evidence type="ECO:0000256" key="1">
    <source>
        <dbReference type="ARBA" id="ARBA00001933"/>
    </source>
</evidence>
<dbReference type="RefSeq" id="WP_007289401.1">
    <property type="nucleotide sequence ID" value="NZ_AAWL01000008.1"/>
</dbReference>
<comment type="cofactor">
    <cofactor evidence="1 9">
        <name>pyridoxal 5'-phosphate</name>
        <dbReference type="ChEBI" id="CHEBI:597326"/>
    </cofactor>
</comment>
<gene>
    <name evidence="10" type="ORF">TcarDRAFT_1094</name>
</gene>
<reference evidence="10 11" key="1">
    <citation type="submission" date="2007-01" db="EMBL/GenBank/DDBJ databases">
        <title>Annotation of the draft genome assembly of Thermosinus carboxydivorans Nor1.</title>
        <authorList>
            <consortium name="US DOE Joint Genome Institute (JGI-ORNL)"/>
            <person name="Larimer F."/>
            <person name="Land M."/>
            <person name="Hauser L."/>
        </authorList>
    </citation>
    <scope>NUCLEOTIDE SEQUENCE [LARGE SCALE GENOMIC DNA]</scope>
    <source>
        <strain evidence="10 11">Nor1</strain>
    </source>
</reference>
<name>A1HQW4_9FIRM</name>
<dbReference type="InterPro" id="IPR000277">
    <property type="entry name" value="Cys/Met-Metab_PyrdxlP-dep_enz"/>
</dbReference>
<dbReference type="PANTHER" id="PTHR11808">
    <property type="entry name" value="TRANS-SULFURATION ENZYME FAMILY MEMBER"/>
    <property type="match status" value="1"/>
</dbReference>
<dbReference type="PROSITE" id="PS00868">
    <property type="entry name" value="CYS_MET_METAB_PP"/>
    <property type="match status" value="1"/>
</dbReference>
<dbReference type="GO" id="GO:0016740">
    <property type="term" value="F:transferase activity"/>
    <property type="evidence" value="ECO:0007669"/>
    <property type="project" value="UniProtKB-KW"/>
</dbReference>
<dbReference type="EMBL" id="AAWL01000008">
    <property type="protein sequence ID" value="EAX47672.1"/>
    <property type="molecule type" value="Genomic_DNA"/>
</dbReference>
<organism evidence="10 11">
    <name type="scientific">Thermosinus carboxydivorans Nor1</name>
    <dbReference type="NCBI Taxonomy" id="401526"/>
    <lineage>
        <taxon>Bacteria</taxon>
        <taxon>Bacillati</taxon>
        <taxon>Bacillota</taxon>
        <taxon>Negativicutes</taxon>
        <taxon>Selenomonadales</taxon>
        <taxon>Sporomusaceae</taxon>
        <taxon>Thermosinus</taxon>
    </lineage>
</organism>
<comment type="similarity">
    <text evidence="2 9">Belongs to the trans-sulfuration enzymes family.</text>
</comment>
<dbReference type="GO" id="GO:0005737">
    <property type="term" value="C:cytoplasm"/>
    <property type="evidence" value="ECO:0007669"/>
    <property type="project" value="TreeGrafter"/>
</dbReference>
<dbReference type="PANTHER" id="PTHR11808:SF80">
    <property type="entry name" value="CYSTATHIONINE GAMMA-LYASE"/>
    <property type="match status" value="1"/>
</dbReference>
<dbReference type="Proteomes" id="UP000005139">
    <property type="component" value="Unassembled WGS sequence"/>
</dbReference>
<evidence type="ECO:0000256" key="3">
    <source>
        <dbReference type="ARBA" id="ARBA00022898"/>
    </source>
</evidence>
<dbReference type="CDD" id="cd00614">
    <property type="entry name" value="CGS_like"/>
    <property type="match status" value="1"/>
</dbReference>
<sequence length="392" mass="41384">MNSKHISTLAVHAGTASPASATEPKVLPIVASSVWSFDSLAQLDDVYENKVPGFVYSRISNPTVELLEQAVGMLEGGAAAAYASGMAAIATAIFAEVRQGDHIVAHHVLYGGTYALLKNEMAKLGVEVTFVDCNDLSAVAQAIRPNTKILYLETICNPLMEVLDIPAIVQLARTVKAKVYVDNTFASPYHCQPLAHGADVVLHSATKYLNGHSDAMAGVIVADSDFIAKAKNVGTTYGATLSPFDAWLTLRGLKTLALRMHRHAENALALAKYLQVHPKVTGVNYPGLESTKTHGCAKKLLQNGFGGMLSFTVQGGLAGARTVIDSLEMVKLVPSLAGPATTTSHPAKTSHRAMPAAEREACGVSDGLIRVSVGLEEAADIIADFDQALAKL</sequence>
<dbReference type="Gene3D" id="3.90.1150.10">
    <property type="entry name" value="Aspartate Aminotransferase, domain 1"/>
    <property type="match status" value="1"/>
</dbReference>
<dbReference type="EC" id="4.4.1.2" evidence="4"/>
<comment type="catalytic activity">
    <reaction evidence="6">
        <text>L-homocysteine + H2O = 2-oxobutanoate + hydrogen sulfide + NH4(+) + H(+)</text>
        <dbReference type="Rhea" id="RHEA:14501"/>
        <dbReference type="ChEBI" id="CHEBI:15377"/>
        <dbReference type="ChEBI" id="CHEBI:15378"/>
        <dbReference type="ChEBI" id="CHEBI:16763"/>
        <dbReference type="ChEBI" id="CHEBI:28938"/>
        <dbReference type="ChEBI" id="CHEBI:29919"/>
        <dbReference type="ChEBI" id="CHEBI:58199"/>
        <dbReference type="EC" id="4.4.1.2"/>
    </reaction>
    <physiologicalReaction direction="left-to-right" evidence="6">
        <dbReference type="Rhea" id="RHEA:14502"/>
    </physiologicalReaction>
</comment>
<evidence type="ECO:0000256" key="4">
    <source>
        <dbReference type="ARBA" id="ARBA00047175"/>
    </source>
</evidence>
<keyword evidence="11" id="KW-1185">Reference proteome</keyword>
<evidence type="ECO:0000256" key="6">
    <source>
        <dbReference type="ARBA" id="ARBA00048780"/>
    </source>
</evidence>
<evidence type="ECO:0000313" key="10">
    <source>
        <dbReference type="EMBL" id="EAX47672.1"/>
    </source>
</evidence>
<evidence type="ECO:0000256" key="5">
    <source>
        <dbReference type="ARBA" id="ARBA00047199"/>
    </source>
</evidence>
<feature type="modified residue" description="N6-(pyridoxal phosphate)lysine" evidence="8">
    <location>
        <position position="207"/>
    </location>
</feature>
<dbReference type="AlphaFoldDB" id="A1HQW4"/>
<dbReference type="Pfam" id="PF01053">
    <property type="entry name" value="Cys_Met_Meta_PP"/>
    <property type="match status" value="1"/>
</dbReference>
<keyword evidence="3 8" id="KW-0663">Pyridoxal phosphate</keyword>
<proteinExistence type="inferred from homology"/>
<protein>
    <recommendedName>
        <fullName evidence="4">homocysteine desulfhydrase</fullName>
        <ecNumber evidence="4">4.4.1.2</ecNumber>
    </recommendedName>
    <alternativeName>
        <fullName evidence="5">Homocysteine desulfhydrase</fullName>
    </alternativeName>
</protein>
<evidence type="ECO:0000256" key="9">
    <source>
        <dbReference type="RuleBase" id="RU362118"/>
    </source>
</evidence>
<dbReference type="FunFam" id="3.40.640.10:FF:000046">
    <property type="entry name" value="Cystathionine gamma-lyase"/>
    <property type="match status" value="1"/>
</dbReference>
<dbReference type="SUPFAM" id="SSF53383">
    <property type="entry name" value="PLP-dependent transferases"/>
    <property type="match status" value="1"/>
</dbReference>
<evidence type="ECO:0000256" key="7">
    <source>
        <dbReference type="ARBA" id="ARBA00052699"/>
    </source>
</evidence>
<keyword evidence="10" id="KW-0808">Transferase</keyword>
<dbReference type="GO" id="GO:0018826">
    <property type="term" value="F:methionine gamma-lyase activity"/>
    <property type="evidence" value="ECO:0007669"/>
    <property type="project" value="UniProtKB-EC"/>
</dbReference>
<evidence type="ECO:0000256" key="8">
    <source>
        <dbReference type="PIRSR" id="PIRSR001434-2"/>
    </source>
</evidence>
<comment type="catalytic activity">
    <reaction evidence="7">
        <text>L-methionine + H2O = methanethiol + 2-oxobutanoate + NH4(+)</text>
        <dbReference type="Rhea" id="RHEA:23800"/>
        <dbReference type="ChEBI" id="CHEBI:15377"/>
        <dbReference type="ChEBI" id="CHEBI:16007"/>
        <dbReference type="ChEBI" id="CHEBI:16763"/>
        <dbReference type="ChEBI" id="CHEBI:28938"/>
        <dbReference type="ChEBI" id="CHEBI:57844"/>
        <dbReference type="EC" id="4.4.1.11"/>
    </reaction>
    <physiologicalReaction direction="left-to-right" evidence="7">
        <dbReference type="Rhea" id="RHEA:23801"/>
    </physiologicalReaction>
</comment>
<dbReference type="InterPro" id="IPR054542">
    <property type="entry name" value="Cys_met_metab_PP"/>
</dbReference>
<comment type="caution">
    <text evidence="10">The sequence shown here is derived from an EMBL/GenBank/DDBJ whole genome shotgun (WGS) entry which is preliminary data.</text>
</comment>
<dbReference type="GO" id="GO:0030170">
    <property type="term" value="F:pyridoxal phosphate binding"/>
    <property type="evidence" value="ECO:0007669"/>
    <property type="project" value="InterPro"/>
</dbReference>
<dbReference type="Gene3D" id="3.40.640.10">
    <property type="entry name" value="Type I PLP-dependent aspartate aminotransferase-like (Major domain)"/>
    <property type="match status" value="1"/>
</dbReference>
<evidence type="ECO:0000313" key="11">
    <source>
        <dbReference type="Proteomes" id="UP000005139"/>
    </source>
</evidence>
<dbReference type="GO" id="GO:0047982">
    <property type="term" value="F:homocysteine desulfhydrase activity"/>
    <property type="evidence" value="ECO:0007669"/>
    <property type="project" value="UniProtKB-EC"/>
</dbReference>
<dbReference type="eggNOG" id="COG0626">
    <property type="taxonomic scope" value="Bacteria"/>
</dbReference>
<dbReference type="InterPro" id="IPR015421">
    <property type="entry name" value="PyrdxlP-dep_Trfase_major"/>
</dbReference>